<evidence type="ECO:0000313" key="4">
    <source>
        <dbReference type="EMBL" id="TBN50972.1"/>
    </source>
</evidence>
<dbReference type="InterPro" id="IPR009057">
    <property type="entry name" value="Homeodomain-like_sf"/>
</dbReference>
<protein>
    <submittedName>
        <fullName evidence="4">TetR/AcrR family transcriptional regulator</fullName>
    </submittedName>
</protein>
<organism evidence="4 5">
    <name type="scientific">Paracoccus sediminis</name>
    <dbReference type="NCBI Taxonomy" id="1214787"/>
    <lineage>
        <taxon>Bacteria</taxon>
        <taxon>Pseudomonadati</taxon>
        <taxon>Pseudomonadota</taxon>
        <taxon>Alphaproteobacteria</taxon>
        <taxon>Rhodobacterales</taxon>
        <taxon>Paracoccaceae</taxon>
        <taxon>Paracoccus</taxon>
    </lineage>
</organism>
<evidence type="ECO:0000256" key="1">
    <source>
        <dbReference type="ARBA" id="ARBA00023015"/>
    </source>
</evidence>
<evidence type="ECO:0000313" key="5">
    <source>
        <dbReference type="Proteomes" id="UP000292859"/>
    </source>
</evidence>
<dbReference type="SUPFAM" id="SSF48498">
    <property type="entry name" value="Tetracyclin repressor-like, C-terminal domain"/>
    <property type="match status" value="1"/>
</dbReference>
<gene>
    <name evidence="4" type="ORF">EYF88_08690</name>
</gene>
<sequence length="236" mass="26306">MALRRLACPTMNPAGMDFDMSKHDDVMRGLGIHGQAVVATIEMIVDLGRREPDLETVAQRIGVPVADLARIFPDDKSLLIAVAEQALVRLMDSCTKAIVKINPDDAVAQFLALGNAYVHWAADHRVQFHLITSHPSLNAMQVPQLRRYLDSMVDLMTRMLERARDAGRLRENEDVPMIVLSSRTFAYGLARMVVDGRMEELLPSRPPLEAAEIAMTDFVKRIARAAAKRPIHCGDR</sequence>
<keyword evidence="2" id="KW-0804">Transcription</keyword>
<dbReference type="EMBL" id="SIRL01000004">
    <property type="protein sequence ID" value="TBN50972.1"/>
    <property type="molecule type" value="Genomic_DNA"/>
</dbReference>
<dbReference type="Pfam" id="PF13305">
    <property type="entry name" value="TetR_C_33"/>
    <property type="match status" value="1"/>
</dbReference>
<proteinExistence type="predicted"/>
<dbReference type="Proteomes" id="UP000292859">
    <property type="component" value="Unassembled WGS sequence"/>
</dbReference>
<keyword evidence="5" id="KW-1185">Reference proteome</keyword>
<name>A0ABY1YMF8_9RHOB</name>
<dbReference type="InterPro" id="IPR025996">
    <property type="entry name" value="MT1864/Rv1816-like_C"/>
</dbReference>
<keyword evidence="1" id="KW-0805">Transcription regulation</keyword>
<evidence type="ECO:0000256" key="2">
    <source>
        <dbReference type="ARBA" id="ARBA00023163"/>
    </source>
</evidence>
<accession>A0ABY1YMF8</accession>
<comment type="caution">
    <text evidence="4">The sequence shown here is derived from an EMBL/GenBank/DDBJ whole genome shotgun (WGS) entry which is preliminary data.</text>
</comment>
<dbReference type="Gene3D" id="1.10.357.10">
    <property type="entry name" value="Tetracycline Repressor, domain 2"/>
    <property type="match status" value="1"/>
</dbReference>
<reference evidence="4 5" key="1">
    <citation type="submission" date="2019-02" db="EMBL/GenBank/DDBJ databases">
        <authorList>
            <person name="Zhang G."/>
        </authorList>
    </citation>
    <scope>NUCLEOTIDE SEQUENCE [LARGE SCALE GENOMIC DNA]</scope>
    <source>
        <strain evidence="4 5">CMB17</strain>
    </source>
</reference>
<dbReference type="InterPro" id="IPR036271">
    <property type="entry name" value="Tet_transcr_reg_TetR-rel_C_sf"/>
</dbReference>
<dbReference type="SUPFAM" id="SSF46689">
    <property type="entry name" value="Homeodomain-like"/>
    <property type="match status" value="1"/>
</dbReference>
<evidence type="ECO:0000259" key="3">
    <source>
        <dbReference type="Pfam" id="PF13305"/>
    </source>
</evidence>
<feature type="domain" description="HTH-type transcriptional regulator MT1864/Rv1816-like C-terminal" evidence="3">
    <location>
        <begin position="111"/>
        <end position="204"/>
    </location>
</feature>